<comment type="caution">
    <text evidence="2">The sequence shown here is derived from an EMBL/GenBank/DDBJ whole genome shotgun (WGS) entry which is preliminary data.</text>
</comment>
<evidence type="ECO:0000313" key="3">
    <source>
        <dbReference type="Proteomes" id="UP000658382"/>
    </source>
</evidence>
<dbReference type="EMBL" id="BMNQ01000052">
    <property type="protein sequence ID" value="GGK04198.1"/>
    <property type="molecule type" value="Genomic_DNA"/>
</dbReference>
<dbReference type="RefSeq" id="WP_188633750.1">
    <property type="nucleotide sequence ID" value="NZ_BMNQ01000052.1"/>
</dbReference>
<dbReference type="Gene3D" id="1.10.220.80">
    <property type="entry name" value="BH2638-like"/>
    <property type="match status" value="1"/>
</dbReference>
<dbReference type="Pfam" id="PF05256">
    <property type="entry name" value="UPF0223"/>
    <property type="match status" value="1"/>
</dbReference>
<gene>
    <name evidence="2" type="ORF">GCM10007063_28180</name>
</gene>
<name>A0A917Q0S5_9BACI</name>
<keyword evidence="3" id="KW-1185">Reference proteome</keyword>
<dbReference type="AlphaFoldDB" id="A0A917Q0S5"/>
<comment type="similarity">
    <text evidence="1">Belongs to the UPF0223 family.</text>
</comment>
<evidence type="ECO:0000313" key="2">
    <source>
        <dbReference type="EMBL" id="GGK04198.1"/>
    </source>
</evidence>
<reference evidence="2" key="1">
    <citation type="journal article" date="2014" name="Int. J. Syst. Evol. Microbiol.">
        <title>Complete genome sequence of Corynebacterium casei LMG S-19264T (=DSM 44701T), isolated from a smear-ripened cheese.</title>
        <authorList>
            <consortium name="US DOE Joint Genome Institute (JGI-PGF)"/>
            <person name="Walter F."/>
            <person name="Albersmeier A."/>
            <person name="Kalinowski J."/>
            <person name="Ruckert C."/>
        </authorList>
    </citation>
    <scope>NUCLEOTIDE SEQUENCE</scope>
    <source>
        <strain evidence="2">JCM 12580</strain>
    </source>
</reference>
<dbReference type="Proteomes" id="UP000658382">
    <property type="component" value="Unassembled WGS sequence"/>
</dbReference>
<organism evidence="2 3">
    <name type="scientific">Lentibacillus kapialis</name>
    <dbReference type="NCBI Taxonomy" id="340214"/>
    <lineage>
        <taxon>Bacteria</taxon>
        <taxon>Bacillati</taxon>
        <taxon>Bacillota</taxon>
        <taxon>Bacilli</taxon>
        <taxon>Bacillales</taxon>
        <taxon>Bacillaceae</taxon>
        <taxon>Lentibacillus</taxon>
    </lineage>
</organism>
<dbReference type="InterPro" id="IPR023324">
    <property type="entry name" value="BH2638-like_sf"/>
</dbReference>
<dbReference type="NCBIfam" id="NF003353">
    <property type="entry name" value="PRK04387.1"/>
    <property type="match status" value="1"/>
</dbReference>
<reference evidence="2" key="2">
    <citation type="submission" date="2020-09" db="EMBL/GenBank/DDBJ databases">
        <authorList>
            <person name="Sun Q."/>
            <person name="Ohkuma M."/>
        </authorList>
    </citation>
    <scope>NUCLEOTIDE SEQUENCE</scope>
    <source>
        <strain evidence="2">JCM 12580</strain>
    </source>
</reference>
<dbReference type="PIRSF" id="PIRSF037260">
    <property type="entry name" value="UPF0223"/>
    <property type="match status" value="1"/>
</dbReference>
<dbReference type="InterPro" id="IPR007920">
    <property type="entry name" value="UPF0223"/>
</dbReference>
<dbReference type="HAMAP" id="MF_01041">
    <property type="entry name" value="UPF0223"/>
    <property type="match status" value="1"/>
</dbReference>
<sequence>MNYHYPLDDSWSKQEIIDVVHFFSLVEQAYEKQVDRDKLLAAYRKFKQIVPAKSEEKAYFREFEHASGYAGFPVVKKARNTEQQTVKMS</sequence>
<evidence type="ECO:0000256" key="1">
    <source>
        <dbReference type="HAMAP-Rule" id="MF_01041"/>
    </source>
</evidence>
<dbReference type="SUPFAM" id="SSF158504">
    <property type="entry name" value="BH2638-like"/>
    <property type="match status" value="1"/>
</dbReference>
<protein>
    <recommendedName>
        <fullName evidence="1">UPF0223 protein GCM10007063_28180</fullName>
    </recommendedName>
</protein>
<accession>A0A917Q0S5</accession>
<proteinExistence type="inferred from homology"/>